<name>A0A0F5LEG7_9HYPH</name>
<sequence>MATLYPVAGCRYYIGPAMELPDVDVTEADFASVVWTEVKNYMEAGSLGDAAALITTPLIDRGRDVKQKGTRNAPSRQDNFAVSATDAGQIAMLAAERTDYNYPFRVDLNDDPIVKSSVVTMTIAAPGVITWANHGLSAGTPIKFTTTGALPTGLTAGTTYYVAAAGLTTGAFSVSATPGGAAITTTGTQSGVHTASTVPVPSKRYFVGLVAGATEGFGGPNNVRQLQCTVEVNSNTVRVAPLG</sequence>
<keyword evidence="2" id="KW-1185">Reference proteome</keyword>
<dbReference type="PATRIC" id="fig|361041.3.peg.3544"/>
<dbReference type="Proteomes" id="UP000033514">
    <property type="component" value="Unassembled WGS sequence"/>
</dbReference>
<dbReference type="OrthoDB" id="6976379at2"/>
<reference evidence="1 2" key="1">
    <citation type="submission" date="2015-03" db="EMBL/GenBank/DDBJ databases">
        <authorList>
            <person name="Hassan Y.I."/>
            <person name="Lepp D."/>
            <person name="Zhou T."/>
        </authorList>
    </citation>
    <scope>NUCLEOTIDE SEQUENCE [LARGE SCALE GENOMIC DNA]</scope>
    <source>
        <strain evidence="1 2">GH2-10</strain>
    </source>
</reference>
<evidence type="ECO:0000313" key="1">
    <source>
        <dbReference type="EMBL" id="KKB80781.1"/>
    </source>
</evidence>
<dbReference type="STRING" id="361041.VW35_00805"/>
<gene>
    <name evidence="1" type="ORF">VW35_00805</name>
</gene>
<comment type="caution">
    <text evidence="1">The sequence shown here is derived from an EMBL/GenBank/DDBJ whole genome shotgun (WGS) entry which is preliminary data.</text>
</comment>
<protein>
    <submittedName>
        <fullName evidence="1">Uncharacterized protein</fullName>
    </submittedName>
</protein>
<dbReference type="EMBL" id="LAJG01000005">
    <property type="protein sequence ID" value="KKB80781.1"/>
    <property type="molecule type" value="Genomic_DNA"/>
</dbReference>
<organism evidence="1 2">
    <name type="scientific">Devosia soli</name>
    <dbReference type="NCBI Taxonomy" id="361041"/>
    <lineage>
        <taxon>Bacteria</taxon>
        <taxon>Pseudomonadati</taxon>
        <taxon>Pseudomonadota</taxon>
        <taxon>Alphaproteobacteria</taxon>
        <taxon>Hyphomicrobiales</taxon>
        <taxon>Devosiaceae</taxon>
        <taxon>Devosia</taxon>
    </lineage>
</organism>
<dbReference type="RefSeq" id="WP_046141134.1">
    <property type="nucleotide sequence ID" value="NZ_LAJG01000005.1"/>
</dbReference>
<dbReference type="AlphaFoldDB" id="A0A0F5LEG7"/>
<proteinExistence type="predicted"/>
<accession>A0A0F5LEG7</accession>
<evidence type="ECO:0000313" key="2">
    <source>
        <dbReference type="Proteomes" id="UP000033514"/>
    </source>
</evidence>